<keyword evidence="2" id="KW-1185">Reference proteome</keyword>
<organism evidence="1 2">
    <name type="scientific">Methanoculleus chikugoensis</name>
    <dbReference type="NCBI Taxonomy" id="118126"/>
    <lineage>
        <taxon>Archaea</taxon>
        <taxon>Methanobacteriati</taxon>
        <taxon>Methanobacteriota</taxon>
        <taxon>Stenosarchaea group</taxon>
        <taxon>Methanomicrobia</taxon>
        <taxon>Methanomicrobiales</taxon>
        <taxon>Methanomicrobiaceae</taxon>
        <taxon>Methanoculleus</taxon>
    </lineage>
</organism>
<reference evidence="1 2" key="1">
    <citation type="submission" date="2019-06" db="EMBL/GenBank/DDBJ databases">
        <title>Complete genome sequence of Methanoculleus chikugoensis strain MG62.</title>
        <authorList>
            <person name="Asakawa S."/>
            <person name="Dianou D."/>
        </authorList>
    </citation>
    <scope>NUCLEOTIDE SEQUENCE [LARGE SCALE GENOMIC DNA]</scope>
    <source>
        <strain evidence="1 2">MG62</strain>
    </source>
</reference>
<proteinExistence type="predicted"/>
<protein>
    <submittedName>
        <fullName evidence="1">Uncharacterized protein</fullName>
    </submittedName>
</protein>
<gene>
    <name evidence="1" type="ORF">MchiMG62_02230</name>
</gene>
<accession>A0ABM7H2L8</accession>
<dbReference type="Proteomes" id="UP000824969">
    <property type="component" value="Chromosome"/>
</dbReference>
<dbReference type="EMBL" id="AP019781">
    <property type="protein sequence ID" value="BBL67042.1"/>
    <property type="molecule type" value="Genomic_DNA"/>
</dbReference>
<evidence type="ECO:0000313" key="2">
    <source>
        <dbReference type="Proteomes" id="UP000824969"/>
    </source>
</evidence>
<name>A0ABM7H2L8_9EURY</name>
<sequence length="73" mass="8201">MSRPLSAPSIRGSYELRPPCLHLRGIEREVLTASEEVQERVRRSTSACYQEARTGFWGQVLCDPDASPGNREP</sequence>
<evidence type="ECO:0000313" key="1">
    <source>
        <dbReference type="EMBL" id="BBL67042.1"/>
    </source>
</evidence>